<evidence type="ECO:0000256" key="1">
    <source>
        <dbReference type="ARBA" id="ARBA00004651"/>
    </source>
</evidence>
<dbReference type="STRING" id="425400.LS65_10460"/>
<dbReference type="InterPro" id="IPR020846">
    <property type="entry name" value="MFS_dom"/>
</dbReference>
<name>A0A4U8TRW1_9HELI</name>
<comment type="subcellular location">
    <subcellularLocation>
        <location evidence="1">Cell membrane</location>
        <topology evidence="1">Multi-pass membrane protein</topology>
    </subcellularLocation>
</comment>
<dbReference type="RefSeq" id="WP_034363944.1">
    <property type="nucleotide sequence ID" value="NZ_CAJUDB010000022.1"/>
</dbReference>
<dbReference type="PROSITE" id="PS50850">
    <property type="entry name" value="MFS"/>
    <property type="match status" value="1"/>
</dbReference>
<evidence type="ECO:0000256" key="6">
    <source>
        <dbReference type="SAM" id="Phobius"/>
    </source>
</evidence>
<dbReference type="InterPro" id="IPR036259">
    <property type="entry name" value="MFS_trans_sf"/>
</dbReference>
<dbReference type="AlphaFoldDB" id="A0A4U8TRW1"/>
<reference evidence="8 9" key="1">
    <citation type="journal article" date="2014" name="Genome Announc.">
        <title>Draft genome sequences of eight enterohepatic helicobacter species isolated from both laboratory and wild rodents.</title>
        <authorList>
            <person name="Sheh A."/>
            <person name="Shen Z."/>
            <person name="Fox J.G."/>
        </authorList>
    </citation>
    <scope>NUCLEOTIDE SEQUENCE [LARGE SCALE GENOMIC DNA]</scope>
    <source>
        <strain evidence="8 9">MIT 01-6451</strain>
    </source>
</reference>
<evidence type="ECO:0000259" key="7">
    <source>
        <dbReference type="PROSITE" id="PS50850"/>
    </source>
</evidence>
<gene>
    <name evidence="8" type="ORF">LS65_003170</name>
</gene>
<dbReference type="Proteomes" id="UP000029707">
    <property type="component" value="Unassembled WGS sequence"/>
</dbReference>
<dbReference type="Pfam" id="PF07690">
    <property type="entry name" value="MFS_1"/>
    <property type="match status" value="1"/>
</dbReference>
<comment type="caution">
    <text evidence="8">The sequence shown here is derived from an EMBL/GenBank/DDBJ whole genome shotgun (WGS) entry which is preliminary data.</text>
</comment>
<dbReference type="OrthoDB" id="9788453at2"/>
<proteinExistence type="predicted"/>
<feature type="transmembrane region" description="Helical" evidence="6">
    <location>
        <begin position="295"/>
        <end position="317"/>
    </location>
</feature>
<evidence type="ECO:0000256" key="4">
    <source>
        <dbReference type="ARBA" id="ARBA00022989"/>
    </source>
</evidence>
<evidence type="ECO:0000256" key="2">
    <source>
        <dbReference type="ARBA" id="ARBA00022475"/>
    </source>
</evidence>
<keyword evidence="3 6" id="KW-0812">Transmembrane</keyword>
<organism evidence="8 9">
    <name type="scientific">Helicobacter japonicus</name>
    <dbReference type="NCBI Taxonomy" id="425400"/>
    <lineage>
        <taxon>Bacteria</taxon>
        <taxon>Pseudomonadati</taxon>
        <taxon>Campylobacterota</taxon>
        <taxon>Epsilonproteobacteria</taxon>
        <taxon>Campylobacterales</taxon>
        <taxon>Helicobacteraceae</taxon>
        <taxon>Helicobacter</taxon>
    </lineage>
</organism>
<evidence type="ECO:0000256" key="5">
    <source>
        <dbReference type="ARBA" id="ARBA00023136"/>
    </source>
</evidence>
<dbReference type="PANTHER" id="PTHR43124">
    <property type="entry name" value="PURINE EFFLUX PUMP PBUE"/>
    <property type="match status" value="1"/>
</dbReference>
<feature type="transmembrane region" description="Helical" evidence="6">
    <location>
        <begin position="358"/>
        <end position="376"/>
    </location>
</feature>
<dbReference type="GO" id="GO:0005886">
    <property type="term" value="C:plasma membrane"/>
    <property type="evidence" value="ECO:0007669"/>
    <property type="project" value="UniProtKB-SubCell"/>
</dbReference>
<accession>A0A4U8TRW1</accession>
<dbReference type="CDD" id="cd17324">
    <property type="entry name" value="MFS_NepI_like"/>
    <property type="match status" value="1"/>
</dbReference>
<feature type="transmembrane region" description="Helical" evidence="6">
    <location>
        <begin position="44"/>
        <end position="62"/>
    </location>
</feature>
<keyword evidence="2" id="KW-1003">Cell membrane</keyword>
<keyword evidence="9" id="KW-1185">Reference proteome</keyword>
<dbReference type="SUPFAM" id="SSF103473">
    <property type="entry name" value="MFS general substrate transporter"/>
    <property type="match status" value="1"/>
</dbReference>
<keyword evidence="4 6" id="KW-1133">Transmembrane helix</keyword>
<feature type="transmembrane region" description="Helical" evidence="6">
    <location>
        <begin position="107"/>
        <end position="124"/>
    </location>
</feature>
<feature type="transmembrane region" description="Helical" evidence="6">
    <location>
        <begin position="136"/>
        <end position="155"/>
    </location>
</feature>
<feature type="domain" description="Major facilitator superfamily (MFS) profile" evidence="7">
    <location>
        <begin position="7"/>
        <end position="380"/>
    </location>
</feature>
<keyword evidence="5 6" id="KW-0472">Membrane</keyword>
<dbReference type="EMBL" id="JRMQ02000002">
    <property type="protein sequence ID" value="TLE02936.1"/>
    <property type="molecule type" value="Genomic_DNA"/>
</dbReference>
<dbReference type="GO" id="GO:0022857">
    <property type="term" value="F:transmembrane transporter activity"/>
    <property type="evidence" value="ECO:0007669"/>
    <property type="project" value="InterPro"/>
</dbReference>
<evidence type="ECO:0000313" key="8">
    <source>
        <dbReference type="EMBL" id="TLE02936.1"/>
    </source>
</evidence>
<feature type="transmembrane region" description="Helical" evidence="6">
    <location>
        <begin position="329"/>
        <end position="352"/>
    </location>
</feature>
<evidence type="ECO:0000313" key="9">
    <source>
        <dbReference type="Proteomes" id="UP000029707"/>
    </source>
</evidence>
<feature type="transmembrane region" description="Helical" evidence="6">
    <location>
        <begin position="161"/>
        <end position="182"/>
    </location>
</feature>
<feature type="transmembrane region" description="Helical" evidence="6">
    <location>
        <begin position="203"/>
        <end position="226"/>
    </location>
</feature>
<protein>
    <submittedName>
        <fullName evidence="8">MFS transporter</fullName>
    </submittedName>
</protein>
<evidence type="ECO:0000256" key="3">
    <source>
        <dbReference type="ARBA" id="ARBA00022692"/>
    </source>
</evidence>
<sequence>MIKTNPLLLPTLMLGVFALLSMELGMMGVLPIVAEVYNVSVADAGWVVSIFALIVALVAPILPPLLTKYDAKKVLLFCLLVFSVSSFLAAFCTNFIVLLILRAIPAFFHPIFCSFAFSMAADSVPHNESPKAIAKIFIAVSAGMTLGVPLTSFIASNTNLTMSFIFFGALNALSLLATLAFIPSQKQNQKAAQNEQFKVLAKPIVWVSVIVVMLLNGAMFGFYSYMSEFLLHFTQVSFNLISALLLIYGLSNVIGNFIAGKSLVSAPNATLRIVPLSLIALYVALFFGGGNAWGASVILIILGIFAGVGNNMAQFVVTSPIPEAKELANGLFISAANIGITLGTSLCGLFISLNGSRFAVLAAVCLVVLSIIFLMLRGQILIKSKEAK</sequence>
<dbReference type="InterPro" id="IPR050189">
    <property type="entry name" value="MFS_Efflux_Transporters"/>
</dbReference>
<feature type="transmembrane region" description="Helical" evidence="6">
    <location>
        <begin position="271"/>
        <end position="289"/>
    </location>
</feature>
<dbReference type="Gene3D" id="1.20.1250.20">
    <property type="entry name" value="MFS general substrate transporter like domains"/>
    <property type="match status" value="1"/>
</dbReference>
<feature type="transmembrane region" description="Helical" evidence="6">
    <location>
        <begin position="238"/>
        <end position="259"/>
    </location>
</feature>
<dbReference type="PANTHER" id="PTHR43124:SF3">
    <property type="entry name" value="CHLORAMPHENICOL EFFLUX PUMP RV0191"/>
    <property type="match status" value="1"/>
</dbReference>
<dbReference type="InterPro" id="IPR011701">
    <property type="entry name" value="MFS"/>
</dbReference>
<feature type="transmembrane region" description="Helical" evidence="6">
    <location>
        <begin position="74"/>
        <end position="101"/>
    </location>
</feature>